<dbReference type="InterPro" id="IPR036691">
    <property type="entry name" value="Endo/exonu/phosph_ase_sf"/>
</dbReference>
<keyword evidence="4" id="KW-1185">Reference proteome</keyword>
<dbReference type="InterPro" id="IPR005135">
    <property type="entry name" value="Endo/exonuclease/phosphatase"/>
</dbReference>
<keyword evidence="1" id="KW-0812">Transmembrane</keyword>
<gene>
    <name evidence="3" type="ORF">QF118_10890</name>
</gene>
<evidence type="ECO:0000256" key="1">
    <source>
        <dbReference type="SAM" id="Phobius"/>
    </source>
</evidence>
<reference evidence="3 4" key="1">
    <citation type="submission" date="2023-05" db="EMBL/GenBank/DDBJ databases">
        <title>YMD87, complete Genome.</title>
        <authorList>
            <person name="Zhang J."/>
            <person name="Xu X."/>
        </authorList>
    </citation>
    <scope>NUCLEOTIDE SEQUENCE [LARGE SCALE GENOMIC DNA]</scope>
    <source>
        <strain evidence="3 4">YMD87</strain>
    </source>
</reference>
<dbReference type="RefSeq" id="WP_282299088.1">
    <property type="nucleotide sequence ID" value="NZ_CP124616.1"/>
</dbReference>
<dbReference type="SUPFAM" id="SSF56219">
    <property type="entry name" value="DNase I-like"/>
    <property type="match status" value="1"/>
</dbReference>
<dbReference type="EMBL" id="CP124616">
    <property type="protein sequence ID" value="WGW02454.1"/>
    <property type="molecule type" value="Genomic_DNA"/>
</dbReference>
<evidence type="ECO:0000313" key="3">
    <source>
        <dbReference type="EMBL" id="WGW02454.1"/>
    </source>
</evidence>
<organism evidence="3 4">
    <name type="scientific">Tropicibacter oceani</name>
    <dbReference type="NCBI Taxonomy" id="3058420"/>
    <lineage>
        <taxon>Bacteria</taxon>
        <taxon>Pseudomonadati</taxon>
        <taxon>Pseudomonadota</taxon>
        <taxon>Alphaproteobacteria</taxon>
        <taxon>Rhodobacterales</taxon>
        <taxon>Roseobacteraceae</taxon>
        <taxon>Tropicibacter</taxon>
    </lineage>
</organism>
<proteinExistence type="predicted"/>
<keyword evidence="1" id="KW-1133">Transmembrane helix</keyword>
<keyword evidence="3" id="KW-0540">Nuclease</keyword>
<feature type="domain" description="Endonuclease/exonuclease/phosphatase" evidence="2">
    <location>
        <begin position="95"/>
        <end position="278"/>
    </location>
</feature>
<feature type="transmembrane region" description="Helical" evidence="1">
    <location>
        <begin position="29"/>
        <end position="47"/>
    </location>
</feature>
<dbReference type="Gene3D" id="3.60.10.10">
    <property type="entry name" value="Endonuclease/exonuclease/phosphatase"/>
    <property type="match status" value="1"/>
</dbReference>
<dbReference type="Pfam" id="PF03372">
    <property type="entry name" value="Exo_endo_phos"/>
    <property type="match status" value="1"/>
</dbReference>
<name>A0ABY8QD77_9RHOB</name>
<evidence type="ECO:0000259" key="2">
    <source>
        <dbReference type="Pfam" id="PF03372"/>
    </source>
</evidence>
<sequence>MKLVSAVLGLLVLAGFCGALHPAGDTLAVFRAPLLVLFALAVIWSAWPRRLRWPLAGLAILGLLPHAGVVGADAGTGAAGGVTLYQQNLLWKRSESAEWLAAVRAARPDFLTLQEVSAPNLALLEALRPLYPYQQFCPLRGKLGEAVLSRHPIVPGSGFCSKRDGFAALQADPGSGPVWVVSMHLNWPWPSLQWTQVEALLPELERLQGPVILGGDLNAVAWSHSVAQLQAATRTRRVGGYVSTFTLPWFPMPIGIDHVLAPEGRGHVTALEPLGSDHRGLWAVVPGVAGEAGTYPAAPISRGSKG</sequence>
<accession>A0ABY8QD77</accession>
<evidence type="ECO:0000313" key="4">
    <source>
        <dbReference type="Proteomes" id="UP001241605"/>
    </source>
</evidence>
<dbReference type="GO" id="GO:0004519">
    <property type="term" value="F:endonuclease activity"/>
    <property type="evidence" value="ECO:0007669"/>
    <property type="project" value="UniProtKB-KW"/>
</dbReference>
<keyword evidence="1" id="KW-0472">Membrane</keyword>
<keyword evidence="3" id="KW-0378">Hydrolase</keyword>
<protein>
    <submittedName>
        <fullName evidence="3">Endonuclease/exonuclease/phosphatase family protein</fullName>
    </submittedName>
</protein>
<dbReference type="Proteomes" id="UP001241605">
    <property type="component" value="Chromosome"/>
</dbReference>
<keyword evidence="3" id="KW-0255">Endonuclease</keyword>